<organism evidence="1 2">
    <name type="scientific">Nakamurella flavida</name>
    <dbReference type="NCBI Taxonomy" id="363630"/>
    <lineage>
        <taxon>Bacteria</taxon>
        <taxon>Bacillati</taxon>
        <taxon>Actinomycetota</taxon>
        <taxon>Actinomycetes</taxon>
        <taxon>Nakamurellales</taxon>
        <taxon>Nakamurellaceae</taxon>
        <taxon>Nakamurella</taxon>
    </lineage>
</organism>
<protein>
    <recommendedName>
        <fullName evidence="3">Septum formation-related domain-containing protein</fullName>
    </recommendedName>
</protein>
<accession>A0A938YQQ8</accession>
<dbReference type="Proteomes" id="UP000663801">
    <property type="component" value="Unassembled WGS sequence"/>
</dbReference>
<name>A0A938YQQ8_9ACTN</name>
<dbReference type="EMBL" id="JAERWL010000010">
    <property type="protein sequence ID" value="MBM9477503.1"/>
    <property type="molecule type" value="Genomic_DNA"/>
</dbReference>
<proteinExistence type="predicted"/>
<gene>
    <name evidence="1" type="ORF">JL107_13720</name>
</gene>
<evidence type="ECO:0000313" key="1">
    <source>
        <dbReference type="EMBL" id="MBM9477503.1"/>
    </source>
</evidence>
<sequence>MIVPAVLLAVILPNLGERQLPGRAQGIPLRLAPAVGDCVSTPFRPDRQETGALAVVADADLRIGPCDGTRYGEVTAVLDGAGAYDGANSDGRYLSGEFAGAAYVCDYQTQDYQGVPAALRGGALFADIWSSRLFTPSVSVVPDERQRAAGQNWTACVAFRVDAAEQVAPFDASVRDLYRTGTPPADAGSCEDVADPAVARAVPCGRPHQVELMATSTTMLVDSATGQLVTDPLLPECVALVGLLTRRPDLDAEGGLTVSVDASYRKQATGEAVGDPGAQTDEVLQDLRCRVVALAGRTLSGTLLGLGDRPVPWT</sequence>
<comment type="caution">
    <text evidence="1">The sequence shown here is derived from an EMBL/GenBank/DDBJ whole genome shotgun (WGS) entry which is preliminary data.</text>
</comment>
<evidence type="ECO:0000313" key="2">
    <source>
        <dbReference type="Proteomes" id="UP000663801"/>
    </source>
</evidence>
<reference evidence="1" key="1">
    <citation type="submission" date="2021-01" db="EMBL/GenBank/DDBJ databases">
        <title>KCTC 19127 draft genome.</title>
        <authorList>
            <person name="An D."/>
        </authorList>
    </citation>
    <scope>NUCLEOTIDE SEQUENCE</scope>
    <source>
        <strain evidence="1">KCTC 19127</strain>
    </source>
</reference>
<keyword evidence="2" id="KW-1185">Reference proteome</keyword>
<dbReference type="AlphaFoldDB" id="A0A938YQQ8"/>
<evidence type="ECO:0008006" key="3">
    <source>
        <dbReference type="Google" id="ProtNLM"/>
    </source>
</evidence>
<dbReference type="RefSeq" id="WP_205257595.1">
    <property type="nucleotide sequence ID" value="NZ_BAAAPV010000003.1"/>
</dbReference>